<reference evidence="2" key="1">
    <citation type="submission" date="2017-01" db="EMBL/GenBank/DDBJ databases">
        <title>Comparative genomics of anhydrobiosis in the tardigrade Hypsibius dujardini.</title>
        <authorList>
            <person name="Yoshida Y."/>
            <person name="Koutsovoulos G."/>
            <person name="Laetsch D."/>
            <person name="Stevens L."/>
            <person name="Kumar S."/>
            <person name="Horikawa D."/>
            <person name="Ishino K."/>
            <person name="Komine S."/>
            <person name="Tomita M."/>
            <person name="Blaxter M."/>
            <person name="Arakawa K."/>
        </authorList>
    </citation>
    <scope>NUCLEOTIDE SEQUENCE [LARGE SCALE GENOMIC DNA]</scope>
    <source>
        <strain evidence="2">Z151</strain>
    </source>
</reference>
<keyword evidence="2" id="KW-1185">Reference proteome</keyword>
<name>A0A9X6NFU3_HYPEX</name>
<organism evidence="1 2">
    <name type="scientific">Hypsibius exemplaris</name>
    <name type="common">Freshwater tardigrade</name>
    <dbReference type="NCBI Taxonomy" id="2072580"/>
    <lineage>
        <taxon>Eukaryota</taxon>
        <taxon>Metazoa</taxon>
        <taxon>Ecdysozoa</taxon>
        <taxon>Tardigrada</taxon>
        <taxon>Eutardigrada</taxon>
        <taxon>Parachela</taxon>
        <taxon>Hypsibioidea</taxon>
        <taxon>Hypsibiidae</taxon>
        <taxon>Hypsibius</taxon>
    </lineage>
</organism>
<sequence>MVSPAWEAVDFDTVRNSFVKAEIIDKNQISGEIGDEVEWSSAVSQRASAEAWKTRASRVILASEISAIHLILALVGTEAAEKINGGSYGENGSGCYGGNKGGSYGNNGGGSSNGSSAGYASSFIAATVAPAVTIAPMTAPSYASNTGSVGGNHGYSCLQVYQP</sequence>
<protein>
    <submittedName>
        <fullName evidence="1">Uncharacterized protein</fullName>
    </submittedName>
</protein>
<dbReference type="Proteomes" id="UP000192578">
    <property type="component" value="Unassembled WGS sequence"/>
</dbReference>
<comment type="caution">
    <text evidence="1">The sequence shown here is derived from an EMBL/GenBank/DDBJ whole genome shotgun (WGS) entry which is preliminary data.</text>
</comment>
<gene>
    <name evidence="1" type="ORF">BV898_16391</name>
</gene>
<dbReference type="AlphaFoldDB" id="A0A9X6NFU3"/>
<accession>A0A9X6NFU3</accession>
<proteinExistence type="predicted"/>
<evidence type="ECO:0000313" key="2">
    <source>
        <dbReference type="Proteomes" id="UP000192578"/>
    </source>
</evidence>
<evidence type="ECO:0000313" key="1">
    <source>
        <dbReference type="EMBL" id="OWA51931.1"/>
    </source>
</evidence>
<dbReference type="EMBL" id="MTYJ01000244">
    <property type="protein sequence ID" value="OWA51931.1"/>
    <property type="molecule type" value="Genomic_DNA"/>
</dbReference>